<evidence type="ECO:0000313" key="3">
    <source>
        <dbReference type="EMBL" id="KAF6172479.1"/>
    </source>
</evidence>
<evidence type="ECO:0000313" key="4">
    <source>
        <dbReference type="Proteomes" id="UP000541444"/>
    </source>
</evidence>
<accession>A0A7J7NZ58</accession>
<dbReference type="Proteomes" id="UP000541444">
    <property type="component" value="Unassembled WGS sequence"/>
</dbReference>
<gene>
    <name evidence="3" type="ORF">GIB67_006992</name>
</gene>
<keyword evidence="4" id="KW-1185">Reference proteome</keyword>
<sequence length="304" mass="34263">MASSSPVPETRYHARSISMPTRSHPNTLQIDEALKKLKSLETPQTLKSEAICVRLSHLVELYNSFQDLLQVPLTQKAIVRIQDEKWVSDALDGSIRLLDLCGVAKDILMQMNEHVKDLQSVLRRRGGDSGVEAKIGSYVTFRTKMKKDINKYLKELKRTGTDKQSPDFSIISHQDHDHLQKVITVLGEVRTITISIFQSLVSYMQPLKAKVTSRWSLASKLMPKGKVACEGQHEDMSEVECVDVAVDSLYRHFSSKHAGLEIVQKVQRGLESLEASIEGLENGLECTFRQLIKTRVSLLNILSH</sequence>
<protein>
    <submittedName>
        <fullName evidence="3">Uncharacterized protein</fullName>
    </submittedName>
</protein>
<dbReference type="Pfam" id="PF03087">
    <property type="entry name" value="BPS1"/>
    <property type="match status" value="1"/>
</dbReference>
<dbReference type="PANTHER" id="PTHR33070:SF120">
    <property type="entry name" value="EXPRESSED PROTEIN"/>
    <property type="match status" value="1"/>
</dbReference>
<dbReference type="AlphaFoldDB" id="A0A7J7NZ58"/>
<dbReference type="EMBL" id="JACGCM010000427">
    <property type="protein sequence ID" value="KAF6172479.1"/>
    <property type="molecule type" value="Genomic_DNA"/>
</dbReference>
<feature type="coiled-coil region" evidence="1">
    <location>
        <begin position="263"/>
        <end position="290"/>
    </location>
</feature>
<organism evidence="3 4">
    <name type="scientific">Kingdonia uniflora</name>
    <dbReference type="NCBI Taxonomy" id="39325"/>
    <lineage>
        <taxon>Eukaryota</taxon>
        <taxon>Viridiplantae</taxon>
        <taxon>Streptophyta</taxon>
        <taxon>Embryophyta</taxon>
        <taxon>Tracheophyta</taxon>
        <taxon>Spermatophyta</taxon>
        <taxon>Magnoliopsida</taxon>
        <taxon>Ranunculales</taxon>
        <taxon>Circaeasteraceae</taxon>
        <taxon>Kingdonia</taxon>
    </lineage>
</organism>
<evidence type="ECO:0000256" key="1">
    <source>
        <dbReference type="SAM" id="Coils"/>
    </source>
</evidence>
<name>A0A7J7NZ58_9MAGN</name>
<feature type="region of interest" description="Disordered" evidence="2">
    <location>
        <begin position="1"/>
        <end position="24"/>
    </location>
</feature>
<proteinExistence type="predicted"/>
<evidence type="ECO:0000256" key="2">
    <source>
        <dbReference type="SAM" id="MobiDB-lite"/>
    </source>
</evidence>
<dbReference type="GO" id="GO:0048367">
    <property type="term" value="P:shoot system development"/>
    <property type="evidence" value="ECO:0007669"/>
    <property type="project" value="InterPro"/>
</dbReference>
<keyword evidence="1" id="KW-0175">Coiled coil</keyword>
<reference evidence="3 4" key="1">
    <citation type="journal article" date="2020" name="IScience">
        <title>Genome Sequencing of the Endangered Kingdonia uniflora (Circaeasteraceae, Ranunculales) Reveals Potential Mechanisms of Evolutionary Specialization.</title>
        <authorList>
            <person name="Sun Y."/>
            <person name="Deng T."/>
            <person name="Zhang A."/>
            <person name="Moore M.J."/>
            <person name="Landis J.B."/>
            <person name="Lin N."/>
            <person name="Zhang H."/>
            <person name="Zhang X."/>
            <person name="Huang J."/>
            <person name="Zhang X."/>
            <person name="Sun H."/>
            <person name="Wang H."/>
        </authorList>
    </citation>
    <scope>NUCLEOTIDE SEQUENCE [LARGE SCALE GENOMIC DNA]</scope>
    <source>
        <strain evidence="3">TB1705</strain>
        <tissue evidence="3">Leaf</tissue>
    </source>
</reference>
<dbReference type="GO" id="GO:0048364">
    <property type="term" value="P:root development"/>
    <property type="evidence" value="ECO:0007669"/>
    <property type="project" value="InterPro"/>
</dbReference>
<dbReference type="PANTHER" id="PTHR33070">
    <property type="entry name" value="OS06G0725500 PROTEIN"/>
    <property type="match status" value="1"/>
</dbReference>
<comment type="caution">
    <text evidence="3">The sequence shown here is derived from an EMBL/GenBank/DDBJ whole genome shotgun (WGS) entry which is preliminary data.</text>
</comment>
<dbReference type="OrthoDB" id="1701699at2759"/>
<dbReference type="InterPro" id="IPR004320">
    <property type="entry name" value="BPS1_pln"/>
</dbReference>